<protein>
    <submittedName>
        <fullName evidence="3">Uncharacterized protein</fullName>
    </submittedName>
</protein>
<feature type="compositionally biased region" description="Basic and acidic residues" evidence="1">
    <location>
        <begin position="77"/>
        <end position="87"/>
    </location>
</feature>
<accession>A0A5D3E2Y3</accession>
<dbReference type="AlphaFoldDB" id="A0A5D3E2Y3"/>
<feature type="region of interest" description="Disordered" evidence="1">
    <location>
        <begin position="43"/>
        <end position="87"/>
    </location>
</feature>
<feature type="region of interest" description="Disordered" evidence="1">
    <location>
        <begin position="1"/>
        <end position="29"/>
    </location>
</feature>
<evidence type="ECO:0000313" key="5">
    <source>
        <dbReference type="Proteomes" id="UP000321947"/>
    </source>
</evidence>
<sequence>MKVDSDTKPFSKVESHFADAKSYSKSDDVSEVISTEVLVAKSTYKHKQGTITTKKSNEGDAHNGQENDEPTTQAKSEAQESEKIAIP</sequence>
<evidence type="ECO:0000313" key="2">
    <source>
        <dbReference type="EMBL" id="KAA0053081.1"/>
    </source>
</evidence>
<dbReference type="EMBL" id="SSTE01009956">
    <property type="protein sequence ID" value="KAA0053081.1"/>
    <property type="molecule type" value="Genomic_DNA"/>
</dbReference>
<feature type="compositionally biased region" description="Basic and acidic residues" evidence="1">
    <location>
        <begin position="1"/>
        <end position="28"/>
    </location>
</feature>
<evidence type="ECO:0000256" key="1">
    <source>
        <dbReference type="SAM" id="MobiDB-lite"/>
    </source>
</evidence>
<proteinExistence type="predicted"/>
<reference evidence="4 5" key="1">
    <citation type="submission" date="2019-08" db="EMBL/GenBank/DDBJ databases">
        <title>Draft genome sequences of two oriental melons (Cucumis melo L. var makuwa).</title>
        <authorList>
            <person name="Kwon S.-Y."/>
        </authorList>
    </citation>
    <scope>NUCLEOTIDE SEQUENCE [LARGE SCALE GENOMIC DNA]</scope>
    <source>
        <strain evidence="5">cv. Chang Bougi</strain>
        <strain evidence="4">cv. SW 3</strain>
        <tissue evidence="3">Leaf</tissue>
    </source>
</reference>
<gene>
    <name evidence="3" type="ORF">E5676_scaffold588G00260</name>
    <name evidence="2" type="ORF">E6C27_scaffold778G00050</name>
</gene>
<evidence type="ECO:0000313" key="3">
    <source>
        <dbReference type="EMBL" id="TYK29961.1"/>
    </source>
</evidence>
<organism evidence="3 5">
    <name type="scientific">Cucumis melo var. makuwa</name>
    <name type="common">Oriental melon</name>
    <dbReference type="NCBI Taxonomy" id="1194695"/>
    <lineage>
        <taxon>Eukaryota</taxon>
        <taxon>Viridiplantae</taxon>
        <taxon>Streptophyta</taxon>
        <taxon>Embryophyta</taxon>
        <taxon>Tracheophyta</taxon>
        <taxon>Spermatophyta</taxon>
        <taxon>Magnoliopsida</taxon>
        <taxon>eudicotyledons</taxon>
        <taxon>Gunneridae</taxon>
        <taxon>Pentapetalae</taxon>
        <taxon>rosids</taxon>
        <taxon>fabids</taxon>
        <taxon>Cucurbitales</taxon>
        <taxon>Cucurbitaceae</taxon>
        <taxon>Benincaseae</taxon>
        <taxon>Cucumis</taxon>
    </lineage>
</organism>
<evidence type="ECO:0000313" key="4">
    <source>
        <dbReference type="Proteomes" id="UP000321393"/>
    </source>
</evidence>
<dbReference type="Proteomes" id="UP000321393">
    <property type="component" value="Unassembled WGS sequence"/>
</dbReference>
<comment type="caution">
    <text evidence="3">The sequence shown here is derived from an EMBL/GenBank/DDBJ whole genome shotgun (WGS) entry which is preliminary data.</text>
</comment>
<dbReference type="EMBL" id="SSTD01000959">
    <property type="protein sequence ID" value="TYK29961.1"/>
    <property type="molecule type" value="Genomic_DNA"/>
</dbReference>
<feature type="compositionally biased region" description="Basic and acidic residues" evidence="1">
    <location>
        <begin position="55"/>
        <end position="65"/>
    </location>
</feature>
<dbReference type="OrthoDB" id="8944635at2759"/>
<dbReference type="Proteomes" id="UP000321947">
    <property type="component" value="Unassembled WGS sequence"/>
</dbReference>
<name>A0A5D3E2Y3_CUCMM</name>